<evidence type="ECO:0000256" key="3">
    <source>
        <dbReference type="ARBA" id="ARBA00023163"/>
    </source>
</evidence>
<dbReference type="Gene3D" id="1.20.120.530">
    <property type="entry name" value="GntR ligand-binding domain-like"/>
    <property type="match status" value="1"/>
</dbReference>
<keyword evidence="3" id="KW-0804">Transcription</keyword>
<dbReference type="Gene3D" id="1.10.10.10">
    <property type="entry name" value="Winged helix-like DNA-binding domain superfamily/Winged helix DNA-binding domain"/>
    <property type="match status" value="1"/>
</dbReference>
<keyword evidence="1" id="KW-0805">Transcription regulation</keyword>
<proteinExistence type="predicted"/>
<evidence type="ECO:0000256" key="2">
    <source>
        <dbReference type="ARBA" id="ARBA00023125"/>
    </source>
</evidence>
<keyword evidence="6" id="KW-1185">Reference proteome</keyword>
<evidence type="ECO:0000313" key="6">
    <source>
        <dbReference type="Proteomes" id="UP000199315"/>
    </source>
</evidence>
<dbReference type="SUPFAM" id="SSF46785">
    <property type="entry name" value="Winged helix' DNA-binding domain"/>
    <property type="match status" value="1"/>
</dbReference>
<dbReference type="PANTHER" id="PTHR43537:SF24">
    <property type="entry name" value="GLUCONATE OPERON TRANSCRIPTIONAL REPRESSOR"/>
    <property type="match status" value="1"/>
</dbReference>
<dbReference type="EMBL" id="FMKA01000002">
    <property type="protein sequence ID" value="SCP95608.1"/>
    <property type="molecule type" value="Genomic_DNA"/>
</dbReference>
<dbReference type="AlphaFoldDB" id="A0A1D3TQ76"/>
<dbReference type="Pfam" id="PF07729">
    <property type="entry name" value="FCD"/>
    <property type="match status" value="1"/>
</dbReference>
<keyword evidence="2 5" id="KW-0238">DNA-binding</keyword>
<dbReference type="SMART" id="SM00345">
    <property type="entry name" value="HTH_GNTR"/>
    <property type="match status" value="1"/>
</dbReference>
<dbReference type="Proteomes" id="UP000199315">
    <property type="component" value="Unassembled WGS sequence"/>
</dbReference>
<dbReference type="PANTHER" id="PTHR43537">
    <property type="entry name" value="TRANSCRIPTIONAL REGULATOR, GNTR FAMILY"/>
    <property type="match status" value="1"/>
</dbReference>
<evidence type="ECO:0000313" key="5">
    <source>
        <dbReference type="EMBL" id="SCP95608.1"/>
    </source>
</evidence>
<dbReference type="PRINTS" id="PR00033">
    <property type="entry name" value="HTHASNC"/>
</dbReference>
<protein>
    <submittedName>
        <fullName evidence="5">DNA-binding transcriptional regulator, GntR family</fullName>
    </submittedName>
</protein>
<accession>A0A1D3TQ76</accession>
<dbReference type="PROSITE" id="PS50949">
    <property type="entry name" value="HTH_GNTR"/>
    <property type="match status" value="1"/>
</dbReference>
<dbReference type="STRING" id="1619234.SAMN05421730_100260"/>
<evidence type="ECO:0000259" key="4">
    <source>
        <dbReference type="PROSITE" id="PS50949"/>
    </source>
</evidence>
<dbReference type="InterPro" id="IPR008920">
    <property type="entry name" value="TF_FadR/GntR_C"/>
</dbReference>
<sequence length="226" mass="26129">MSFMEDSLKVNINEYLPLRDVVFNTLRQAILNGELEPGERLMEIQLAERLGVSRTPVREAIRKLELEGLVEMVPRKGAEVAKITEKNLKDVLEVRRALEELAVQIACDRMTAEMIAELKNALREFVNSTKGKDLKAIAEADVKFHDVIYLATDNQRLIQILNNLREQMYRYRIEYIKDYSKHAVLIAEHEAIISAIENRDAESGTRAIRDHIDNQEEKVMQIIREQ</sequence>
<dbReference type="InterPro" id="IPR011711">
    <property type="entry name" value="GntR_C"/>
</dbReference>
<dbReference type="SUPFAM" id="SSF48008">
    <property type="entry name" value="GntR ligand-binding domain-like"/>
    <property type="match status" value="1"/>
</dbReference>
<gene>
    <name evidence="5" type="ORF">SAMN05421730_100260</name>
</gene>
<dbReference type="InterPro" id="IPR000485">
    <property type="entry name" value="AsnC-type_HTH_dom"/>
</dbReference>
<organism evidence="5 6">
    <name type="scientific">Anaerobium acetethylicum</name>
    <dbReference type="NCBI Taxonomy" id="1619234"/>
    <lineage>
        <taxon>Bacteria</taxon>
        <taxon>Bacillati</taxon>
        <taxon>Bacillota</taxon>
        <taxon>Clostridia</taxon>
        <taxon>Lachnospirales</taxon>
        <taxon>Lachnospiraceae</taxon>
        <taxon>Anaerobium</taxon>
    </lineage>
</organism>
<dbReference type="GO" id="GO:0003700">
    <property type="term" value="F:DNA-binding transcription factor activity"/>
    <property type="evidence" value="ECO:0007669"/>
    <property type="project" value="InterPro"/>
</dbReference>
<dbReference type="InterPro" id="IPR036388">
    <property type="entry name" value="WH-like_DNA-bd_sf"/>
</dbReference>
<dbReference type="PRINTS" id="PR00035">
    <property type="entry name" value="HTHGNTR"/>
</dbReference>
<feature type="domain" description="HTH gntR-type" evidence="4">
    <location>
        <begin position="16"/>
        <end position="83"/>
    </location>
</feature>
<dbReference type="CDD" id="cd07377">
    <property type="entry name" value="WHTH_GntR"/>
    <property type="match status" value="1"/>
</dbReference>
<dbReference type="GO" id="GO:0043565">
    <property type="term" value="F:sequence-specific DNA binding"/>
    <property type="evidence" value="ECO:0007669"/>
    <property type="project" value="InterPro"/>
</dbReference>
<reference evidence="5 6" key="1">
    <citation type="submission" date="2016-09" db="EMBL/GenBank/DDBJ databases">
        <authorList>
            <person name="Capua I."/>
            <person name="De Benedictis P."/>
            <person name="Joannis T."/>
            <person name="Lombin L.H."/>
            <person name="Cattoli G."/>
        </authorList>
    </citation>
    <scope>NUCLEOTIDE SEQUENCE [LARGE SCALE GENOMIC DNA]</scope>
    <source>
        <strain evidence="5 6">GluBS11</strain>
    </source>
</reference>
<name>A0A1D3TQ76_9FIRM</name>
<dbReference type="Pfam" id="PF00392">
    <property type="entry name" value="GntR"/>
    <property type="match status" value="1"/>
</dbReference>
<evidence type="ECO:0000256" key="1">
    <source>
        <dbReference type="ARBA" id="ARBA00023015"/>
    </source>
</evidence>
<dbReference type="InterPro" id="IPR000524">
    <property type="entry name" value="Tscrpt_reg_HTH_GntR"/>
</dbReference>
<dbReference type="InterPro" id="IPR036390">
    <property type="entry name" value="WH_DNA-bd_sf"/>
</dbReference>
<dbReference type="SMART" id="SM00895">
    <property type="entry name" value="FCD"/>
    <property type="match status" value="1"/>
</dbReference>